<dbReference type="EMBL" id="CABPRJ010001944">
    <property type="protein sequence ID" value="VVC42299.1"/>
    <property type="molecule type" value="Genomic_DNA"/>
</dbReference>
<gene>
    <name evidence="1" type="ORF">CINCED_3A009816</name>
</gene>
<proteinExistence type="predicted"/>
<dbReference type="Proteomes" id="UP000325440">
    <property type="component" value="Unassembled WGS sequence"/>
</dbReference>
<name>A0A5E4NC58_9HEMI</name>
<evidence type="ECO:0000313" key="2">
    <source>
        <dbReference type="Proteomes" id="UP000325440"/>
    </source>
</evidence>
<sequence length="140" mass="16284">MARWQRTRLPSDKNTYNNLTSLLKRHQFRSDSFNEWILSLTTKDGSLWKATRKCLKQKPLQGPLKNNHDALETWPLRKAEETRLKSLKGETYGKSMTHASTFTQDNAINDIIKNLKNCFKDQISQKKLKKEVNMGMACVL</sequence>
<accession>A0A5E4NC58</accession>
<reference evidence="1 2" key="1">
    <citation type="submission" date="2019-08" db="EMBL/GenBank/DDBJ databases">
        <authorList>
            <person name="Alioto T."/>
            <person name="Alioto T."/>
            <person name="Gomez Garrido J."/>
        </authorList>
    </citation>
    <scope>NUCLEOTIDE SEQUENCE [LARGE SCALE GENOMIC DNA]</scope>
</reference>
<organism evidence="1 2">
    <name type="scientific">Cinara cedri</name>
    <dbReference type="NCBI Taxonomy" id="506608"/>
    <lineage>
        <taxon>Eukaryota</taxon>
        <taxon>Metazoa</taxon>
        <taxon>Ecdysozoa</taxon>
        <taxon>Arthropoda</taxon>
        <taxon>Hexapoda</taxon>
        <taxon>Insecta</taxon>
        <taxon>Pterygota</taxon>
        <taxon>Neoptera</taxon>
        <taxon>Paraneoptera</taxon>
        <taxon>Hemiptera</taxon>
        <taxon>Sternorrhyncha</taxon>
        <taxon>Aphidomorpha</taxon>
        <taxon>Aphidoidea</taxon>
        <taxon>Aphididae</taxon>
        <taxon>Lachninae</taxon>
        <taxon>Cinara</taxon>
    </lineage>
</organism>
<dbReference type="AlphaFoldDB" id="A0A5E4NC58"/>
<keyword evidence="2" id="KW-1185">Reference proteome</keyword>
<protein>
    <submittedName>
        <fullName evidence="1">Uncharacterized protein</fullName>
    </submittedName>
</protein>
<evidence type="ECO:0000313" key="1">
    <source>
        <dbReference type="EMBL" id="VVC42299.1"/>
    </source>
</evidence>
<dbReference type="OrthoDB" id="6768810at2759"/>